<evidence type="ECO:0000313" key="3">
    <source>
        <dbReference type="EMBL" id="MCO1654200.1"/>
    </source>
</evidence>
<dbReference type="NCBIfam" id="NF041390">
    <property type="entry name" value="TadE_Rv3655c"/>
    <property type="match status" value="1"/>
</dbReference>
<evidence type="ECO:0000256" key="2">
    <source>
        <dbReference type="SAM" id="Phobius"/>
    </source>
</evidence>
<accession>A0ABT0ZU43</accession>
<feature type="region of interest" description="Disordered" evidence="1">
    <location>
        <begin position="1"/>
        <end position="22"/>
    </location>
</feature>
<gene>
    <name evidence="3" type="ORF">KDL28_03945</name>
</gene>
<protein>
    <submittedName>
        <fullName evidence="3">Pilus assembly protein</fullName>
    </submittedName>
</protein>
<feature type="transmembrane region" description="Helical" evidence="2">
    <location>
        <begin position="30"/>
        <end position="53"/>
    </location>
</feature>
<dbReference type="InterPro" id="IPR049790">
    <property type="entry name" value="Rv3655c/TadE"/>
</dbReference>
<dbReference type="EMBL" id="JAGSOV010000009">
    <property type="protein sequence ID" value="MCO1654200.1"/>
    <property type="molecule type" value="Genomic_DNA"/>
</dbReference>
<keyword evidence="2" id="KW-0812">Transmembrane</keyword>
<evidence type="ECO:0000313" key="4">
    <source>
        <dbReference type="Proteomes" id="UP001165283"/>
    </source>
</evidence>
<keyword evidence="4" id="KW-1185">Reference proteome</keyword>
<keyword evidence="2" id="KW-1133">Transmembrane helix</keyword>
<evidence type="ECO:0000256" key="1">
    <source>
        <dbReference type="SAM" id="MobiDB-lite"/>
    </source>
</evidence>
<comment type="caution">
    <text evidence="3">The sequence shown here is derived from an EMBL/GenBank/DDBJ whole genome shotgun (WGS) entry which is preliminary data.</text>
</comment>
<reference evidence="3" key="1">
    <citation type="submission" date="2021-04" db="EMBL/GenBank/DDBJ databases">
        <title>Pseudonocardia sp. nov., isolated from sandy soil of mangrove forest.</title>
        <authorList>
            <person name="Zan Z."/>
            <person name="Huang R."/>
            <person name="Liu W."/>
        </authorList>
    </citation>
    <scope>NUCLEOTIDE SEQUENCE</scope>
    <source>
        <strain evidence="3">S2-4</strain>
    </source>
</reference>
<name>A0ABT0ZU43_9PSEU</name>
<organism evidence="3 4">
    <name type="scientific">Pseudonocardia humida</name>
    <dbReference type="NCBI Taxonomy" id="2800819"/>
    <lineage>
        <taxon>Bacteria</taxon>
        <taxon>Bacillati</taxon>
        <taxon>Actinomycetota</taxon>
        <taxon>Actinomycetes</taxon>
        <taxon>Pseudonocardiales</taxon>
        <taxon>Pseudonocardiaceae</taxon>
        <taxon>Pseudonocardia</taxon>
    </lineage>
</organism>
<sequence>MGGRGRRPPGPPAPGGDGHARDRGSVTVEAALALCSLAVFLAVAVGAVAAVTASVRCTDAARELARLAARGEPDRGRAVAAAVAPGGAELSLTAGDGAVDGATVVAEVSARLFAPLPLRVTGRAVAAVEPGVAG</sequence>
<proteinExistence type="predicted"/>
<keyword evidence="2" id="KW-0472">Membrane</keyword>
<dbReference type="Proteomes" id="UP001165283">
    <property type="component" value="Unassembled WGS sequence"/>
</dbReference>